<dbReference type="GeneID" id="7401961"/>
<proteinExistence type="predicted"/>
<feature type="compositionally biased region" description="Basic and acidic residues" evidence="1">
    <location>
        <begin position="415"/>
        <end position="428"/>
    </location>
</feature>
<dbReference type="AlphaFoldDB" id="B9LSH3"/>
<dbReference type="HOGENOM" id="CLU_640309_0_0_2"/>
<feature type="region of interest" description="Disordered" evidence="1">
    <location>
        <begin position="391"/>
        <end position="428"/>
    </location>
</feature>
<feature type="compositionally biased region" description="Basic and acidic residues" evidence="1">
    <location>
        <begin position="391"/>
        <end position="406"/>
    </location>
</feature>
<evidence type="ECO:0000256" key="1">
    <source>
        <dbReference type="SAM" id="MobiDB-lite"/>
    </source>
</evidence>
<evidence type="ECO:0000313" key="3">
    <source>
        <dbReference type="Proteomes" id="UP000000740"/>
    </source>
</evidence>
<dbReference type="SUPFAM" id="SSF52540">
    <property type="entry name" value="P-loop containing nucleoside triphosphate hydrolases"/>
    <property type="match status" value="1"/>
</dbReference>
<dbReference type="KEGG" id="hla:Hlac_2344"/>
<accession>B9LSH3</accession>
<organism evidence="2 3">
    <name type="scientific">Halorubrum lacusprofundi (strain ATCC 49239 / DSM 5036 / JCM 8891 / ACAM 34)</name>
    <dbReference type="NCBI Taxonomy" id="416348"/>
    <lineage>
        <taxon>Archaea</taxon>
        <taxon>Methanobacteriati</taxon>
        <taxon>Methanobacteriota</taxon>
        <taxon>Stenosarchaea group</taxon>
        <taxon>Halobacteria</taxon>
        <taxon>Halobacteriales</taxon>
        <taxon>Haloferacaceae</taxon>
        <taxon>Halorubrum</taxon>
    </lineage>
</organism>
<dbReference type="Proteomes" id="UP000000740">
    <property type="component" value="Chromosome 1"/>
</dbReference>
<dbReference type="eggNOG" id="arCOG08967">
    <property type="taxonomic scope" value="Archaea"/>
</dbReference>
<dbReference type="InterPro" id="IPR027417">
    <property type="entry name" value="P-loop_NTPase"/>
</dbReference>
<dbReference type="RefSeq" id="WP_015911040.1">
    <property type="nucleotide sequence ID" value="NC_012029.1"/>
</dbReference>
<evidence type="ECO:0000313" key="2">
    <source>
        <dbReference type="EMBL" id="ACM57920.1"/>
    </source>
</evidence>
<gene>
    <name evidence="2" type="ordered locus">Hlac_2344</name>
</gene>
<protein>
    <submittedName>
        <fullName evidence="2">Uncharacterized protein</fullName>
    </submittedName>
</protein>
<name>B9LSH3_HALLT</name>
<reference evidence="2 3" key="1">
    <citation type="journal article" date="2016" name="Stand. Genomic Sci.">
        <title>Complete genome sequence of the Antarctic Halorubrum lacusprofundi type strain ACAM 34.</title>
        <authorList>
            <person name="Anderson I.J."/>
            <person name="DasSarma P."/>
            <person name="Lucas S."/>
            <person name="Copeland A."/>
            <person name="Lapidus A."/>
            <person name="Del Rio T.G."/>
            <person name="Tice H."/>
            <person name="Dalin E."/>
            <person name="Bruce D.C."/>
            <person name="Goodwin L."/>
            <person name="Pitluck S."/>
            <person name="Sims D."/>
            <person name="Brettin T.S."/>
            <person name="Detter J.C."/>
            <person name="Han C.S."/>
            <person name="Larimer F."/>
            <person name="Hauser L."/>
            <person name="Land M."/>
            <person name="Ivanova N."/>
            <person name="Richardson P."/>
            <person name="Cavicchioli R."/>
            <person name="DasSarma S."/>
            <person name="Woese C.R."/>
            <person name="Kyrpides N.C."/>
        </authorList>
    </citation>
    <scope>NUCLEOTIDE SEQUENCE [LARGE SCALE GENOMIC DNA]</scope>
    <source>
        <strain evidence="3">ATCC 49239 / DSM 5036 / JCM 8891 / ACAM 34</strain>
    </source>
</reference>
<keyword evidence="3" id="KW-1185">Reference proteome</keyword>
<sequence>MTGSDRLALSAPIDTPDVPTIEIASPTRRDEARSAMAVAAALRDSGVPVRDIAVAVRDLDPYEEPLFRAALQYGIAPVFWTQLRVTRTRPYALVESVCGALAGDTVDRETLLRPLELRWSPPGSGGSSGSAPPPAEWPIEPAAVHRARIMLPNGPRSIPEWIEVIDSTDGADDRIRRFAEWIAAAPPLEPVSVASLLGEVVEGYAERGLPETKVADSPALLDTETDARAIVRVRTLVRQLRHKFADRLEEDAIERSWADVADLAGVIATQRPGRREHSNARALDVFEANDIWALDVPYVIGVGMTAEEWPQPSRSPLPPEFQEAILRGEGATGTLAPQPAWVGGRDRDQFGDVLRAAGRCVVFTRHTRTSGGDDVARSPLLDHLDTRRVSEDARRRLIGTERELPPELRAVVGDGSERGDGESEGNRE</sequence>
<dbReference type="EMBL" id="CP001365">
    <property type="protein sequence ID" value="ACM57920.1"/>
    <property type="molecule type" value="Genomic_DNA"/>
</dbReference>